<reference evidence="1 2" key="1">
    <citation type="submission" date="2021-08" db="EMBL/GenBank/DDBJ databases">
        <title>Helicobacter spp. isolated from feces of Anatolian Ground Squirrel (Spermophilus xanthoprymnus) in Turkey.</title>
        <authorList>
            <person name="Aydin F."/>
            <person name="Abay S."/>
            <person name="Kayman T."/>
            <person name="Karakaya E."/>
            <person name="Saticioglu I.B."/>
        </authorList>
    </citation>
    <scope>NUCLEOTIDE SEQUENCE [LARGE SCALE GENOMIC DNA]</scope>
    <source>
        <strain evidence="1 2">Faydin-H70</strain>
    </source>
</reference>
<accession>A0ABS7JKK5</accession>
<keyword evidence="2" id="KW-1185">Reference proteome</keyword>
<evidence type="ECO:0000313" key="1">
    <source>
        <dbReference type="EMBL" id="MBX7489910.1"/>
    </source>
</evidence>
<proteinExistence type="predicted"/>
<name>A0ABS7JKK5_9HELI</name>
<evidence type="ECO:0000313" key="2">
    <source>
        <dbReference type="Proteomes" id="UP000700059"/>
    </source>
</evidence>
<evidence type="ECO:0008006" key="3">
    <source>
        <dbReference type="Google" id="ProtNLM"/>
    </source>
</evidence>
<protein>
    <recommendedName>
        <fullName evidence="3">XRE family transcriptional regulator</fullName>
    </recommendedName>
</protein>
<dbReference type="RefSeq" id="WP_221531182.1">
    <property type="nucleotide sequence ID" value="NZ_JAIGYP010000001.1"/>
</dbReference>
<dbReference type="EMBL" id="JAIGYQ010000001">
    <property type="protein sequence ID" value="MBX7489910.1"/>
    <property type="molecule type" value="Genomic_DNA"/>
</dbReference>
<dbReference type="InterPro" id="IPR010982">
    <property type="entry name" value="Lambda_DNA-bd_dom_sf"/>
</dbReference>
<gene>
    <name evidence="1" type="ORF">K4G57_00235</name>
</gene>
<sequence>MSYEDLTKHLKNLGLSKEEFAQIVGMSYHSVTNWKAKEIPKWVDSWINLYYTAQKYDKIVELVQKELQNPHISKV</sequence>
<dbReference type="Gene3D" id="1.10.260.40">
    <property type="entry name" value="lambda repressor-like DNA-binding domains"/>
    <property type="match status" value="1"/>
</dbReference>
<comment type="caution">
    <text evidence="1">The sequence shown here is derived from an EMBL/GenBank/DDBJ whole genome shotgun (WGS) entry which is preliminary data.</text>
</comment>
<organism evidence="1 2">
    <name type="scientific">Helicobacter turcicus</name>
    <dbReference type="NCBI Taxonomy" id="2867412"/>
    <lineage>
        <taxon>Bacteria</taxon>
        <taxon>Pseudomonadati</taxon>
        <taxon>Campylobacterota</taxon>
        <taxon>Epsilonproteobacteria</taxon>
        <taxon>Campylobacterales</taxon>
        <taxon>Helicobacteraceae</taxon>
        <taxon>Helicobacter</taxon>
    </lineage>
</organism>
<dbReference type="Proteomes" id="UP000700059">
    <property type="component" value="Unassembled WGS sequence"/>
</dbReference>